<keyword evidence="1" id="KW-1133">Transmembrane helix</keyword>
<accession>A0A2D4ELN9</accession>
<keyword evidence="1" id="KW-0812">Transmembrane</keyword>
<dbReference type="EMBL" id="IACJ01001071">
    <property type="protein sequence ID" value="LAA36122.1"/>
    <property type="molecule type" value="Transcribed_RNA"/>
</dbReference>
<feature type="transmembrane region" description="Helical" evidence="1">
    <location>
        <begin position="73"/>
        <end position="96"/>
    </location>
</feature>
<evidence type="ECO:0000313" key="2">
    <source>
        <dbReference type="EMBL" id="LAA36122.1"/>
    </source>
</evidence>
<proteinExistence type="predicted"/>
<sequence length="102" mass="11517">MVIGQRSVCNRMNDMIQSFYICYRLQFTSTEQNGNSAEQAPNSTWLQSSKSESPLSWISADVRKLCGFFKNNFIQICIHVTSEIAFSLSLILFLPLKALGTT</sequence>
<evidence type="ECO:0000256" key="1">
    <source>
        <dbReference type="SAM" id="Phobius"/>
    </source>
</evidence>
<reference evidence="2" key="1">
    <citation type="submission" date="2017-07" db="EMBL/GenBank/DDBJ databases">
        <authorList>
            <person name="Mikheyev A."/>
            <person name="Grau M."/>
        </authorList>
    </citation>
    <scope>NUCLEOTIDE SEQUENCE</scope>
    <source>
        <tissue evidence="2">Venom_gland</tissue>
    </source>
</reference>
<protein>
    <submittedName>
        <fullName evidence="2">Uncharacterized protein</fullName>
    </submittedName>
</protein>
<name>A0A2D4ELN9_MICCO</name>
<keyword evidence="1" id="KW-0472">Membrane</keyword>
<dbReference type="AlphaFoldDB" id="A0A2D4ELN9"/>
<organism evidence="2">
    <name type="scientific">Micrurus corallinus</name>
    <name type="common">Brazilian coral snake</name>
    <dbReference type="NCBI Taxonomy" id="54390"/>
    <lineage>
        <taxon>Eukaryota</taxon>
        <taxon>Metazoa</taxon>
        <taxon>Chordata</taxon>
        <taxon>Craniata</taxon>
        <taxon>Vertebrata</taxon>
        <taxon>Euteleostomi</taxon>
        <taxon>Lepidosauria</taxon>
        <taxon>Squamata</taxon>
        <taxon>Bifurcata</taxon>
        <taxon>Unidentata</taxon>
        <taxon>Episquamata</taxon>
        <taxon>Toxicofera</taxon>
        <taxon>Serpentes</taxon>
        <taxon>Colubroidea</taxon>
        <taxon>Elapidae</taxon>
        <taxon>Elapinae</taxon>
        <taxon>Micrurus</taxon>
    </lineage>
</organism>
<reference evidence="2" key="2">
    <citation type="submission" date="2017-11" db="EMBL/GenBank/DDBJ databases">
        <title>Coralsnake Venomics: Analyses of Venom Gland Transcriptomes and Proteomes of Six Brazilian Taxa.</title>
        <authorList>
            <person name="Aird S.D."/>
            <person name="Jorge da Silva N."/>
            <person name="Qiu L."/>
            <person name="Villar-Briones A."/>
            <person name="Aparecida-Saddi V."/>
            <person name="Campos-Telles M.P."/>
            <person name="Grau M."/>
            <person name="Mikheyev A.S."/>
        </authorList>
    </citation>
    <scope>NUCLEOTIDE SEQUENCE</scope>
    <source>
        <tissue evidence="2">Venom_gland</tissue>
    </source>
</reference>